<dbReference type="EMBL" id="MT684589">
    <property type="protein sequence ID" value="QNN98169.1"/>
    <property type="molecule type" value="Genomic_DNA"/>
</dbReference>
<evidence type="ECO:0000313" key="2">
    <source>
        <dbReference type="Proteomes" id="UP000516059"/>
    </source>
</evidence>
<evidence type="ECO:0000313" key="1">
    <source>
        <dbReference type="EMBL" id="QNN98169.1"/>
    </source>
</evidence>
<protein>
    <submittedName>
        <fullName evidence="1">Uncharacterized protein</fullName>
    </submittedName>
</protein>
<accession>A0A7G9UVW4</accession>
<sequence>MTDKKTEPTGPCPPLNDVSEDELADTVLAEESAADFDAEENDA</sequence>
<proteinExistence type="predicted"/>
<reference evidence="1 2" key="1">
    <citation type="submission" date="2020-06" db="EMBL/GenBank/DDBJ databases">
        <authorList>
            <person name="Bentoski E.K."/>
            <person name="Randel H.B."/>
            <person name="Torrez E.C."/>
            <person name="Youssef A.M."/>
            <person name="Menchaca C."/>
            <person name="Maneekul J."/>
            <person name="Layton S.R."/>
            <person name="Kim T."/>
            <person name="Hughes L.E."/>
            <person name="Garlena R.A."/>
            <person name="Russell D.A."/>
            <person name="Pope W.H."/>
            <person name="Jacobs-Sera D."/>
            <person name="Hatfull G.F."/>
        </authorList>
    </citation>
    <scope>NUCLEOTIDE SEQUENCE [LARGE SCALE GENOMIC DNA]</scope>
</reference>
<dbReference type="Proteomes" id="UP000516059">
    <property type="component" value="Segment"/>
</dbReference>
<gene>
    <name evidence="1" type="primary">4</name>
    <name evidence="1" type="ORF">SEA_MAYA_4</name>
</gene>
<name>A0A7G9UVW4_9CAUD</name>
<organism evidence="1 2">
    <name type="scientific">Streptomyces phage Maya</name>
    <dbReference type="NCBI Taxonomy" id="2767567"/>
    <lineage>
        <taxon>Viruses</taxon>
        <taxon>Duplodnaviria</taxon>
        <taxon>Heunggongvirae</taxon>
        <taxon>Uroviricota</taxon>
        <taxon>Caudoviricetes</taxon>
        <taxon>Rimavirus</taxon>
        <taxon>Rimavirus rima</taxon>
    </lineage>
</organism>